<evidence type="ECO:0000313" key="2">
    <source>
        <dbReference type="EMBL" id="PKU35390.1"/>
    </source>
</evidence>
<accession>A0A2I0TNN4</accession>
<feature type="region of interest" description="Disordered" evidence="1">
    <location>
        <begin position="143"/>
        <end position="170"/>
    </location>
</feature>
<keyword evidence="3" id="KW-1185">Reference proteome</keyword>
<keyword evidence="2" id="KW-0808">Transferase</keyword>
<reference evidence="3" key="1">
    <citation type="submission" date="2017-11" db="EMBL/GenBank/DDBJ databases">
        <authorList>
            <person name="Lima N.C."/>
            <person name="Parody-Merino A.M."/>
            <person name="Battley P.F."/>
            <person name="Fidler A.E."/>
            <person name="Prosdocimi F."/>
        </authorList>
    </citation>
    <scope>NUCLEOTIDE SEQUENCE [LARGE SCALE GENOMIC DNA]</scope>
</reference>
<evidence type="ECO:0000256" key="1">
    <source>
        <dbReference type="SAM" id="MobiDB-lite"/>
    </source>
</evidence>
<dbReference type="AlphaFoldDB" id="A0A2I0TNN4"/>
<dbReference type="OrthoDB" id="410381at2759"/>
<evidence type="ECO:0000313" key="3">
    <source>
        <dbReference type="Proteomes" id="UP000233556"/>
    </source>
</evidence>
<reference evidence="3" key="2">
    <citation type="submission" date="2017-12" db="EMBL/GenBank/DDBJ databases">
        <title>Genome sequence of the Bar-tailed Godwit (Limosa lapponica baueri).</title>
        <authorList>
            <person name="Lima N.C.B."/>
            <person name="Parody-Merino A.M."/>
            <person name="Battley P.F."/>
            <person name="Fidler A.E."/>
            <person name="Prosdocimi F."/>
        </authorList>
    </citation>
    <scope>NUCLEOTIDE SEQUENCE [LARGE SCALE GENOMIC DNA]</scope>
</reference>
<organism evidence="2 3">
    <name type="scientific">Limosa lapponica baueri</name>
    <dbReference type="NCBI Taxonomy" id="1758121"/>
    <lineage>
        <taxon>Eukaryota</taxon>
        <taxon>Metazoa</taxon>
        <taxon>Chordata</taxon>
        <taxon>Craniata</taxon>
        <taxon>Vertebrata</taxon>
        <taxon>Euteleostomi</taxon>
        <taxon>Archelosauria</taxon>
        <taxon>Archosauria</taxon>
        <taxon>Dinosauria</taxon>
        <taxon>Saurischia</taxon>
        <taxon>Theropoda</taxon>
        <taxon>Coelurosauria</taxon>
        <taxon>Aves</taxon>
        <taxon>Neognathae</taxon>
        <taxon>Neoaves</taxon>
        <taxon>Charadriiformes</taxon>
        <taxon>Scolopacidae</taxon>
        <taxon>Limosa</taxon>
    </lineage>
</organism>
<sequence length="170" mass="18911">MDSWIECTLSKFANDTKLCGAVDTLEERDAIQRDLDRFERCARANLMKFNQGKCRVLHLGHSNPRHECRLGREWLESSPEKDLGVLMDEELDMSQQCTLATQKANHILCCIKSSMASRSREVILPLYSGETPLGVLHPALESSAQEGHGPVGTGPVEDHENDQRAGAPLL</sequence>
<dbReference type="PANTHER" id="PTHR33332">
    <property type="entry name" value="REVERSE TRANSCRIPTASE DOMAIN-CONTAINING PROTEIN"/>
    <property type="match status" value="1"/>
</dbReference>
<keyword evidence="2" id="KW-0548">Nucleotidyltransferase</keyword>
<gene>
    <name evidence="2" type="ORF">llap_14305</name>
</gene>
<protein>
    <submittedName>
        <fullName evidence="2">Rna-directed dna polymerase from mobile element jockey-like</fullName>
    </submittedName>
</protein>
<name>A0A2I0TNN4_LIMLA</name>
<keyword evidence="2" id="KW-0695">RNA-directed DNA polymerase</keyword>
<dbReference type="EMBL" id="KZ508295">
    <property type="protein sequence ID" value="PKU35390.1"/>
    <property type="molecule type" value="Genomic_DNA"/>
</dbReference>
<proteinExistence type="predicted"/>
<dbReference type="GO" id="GO:0003964">
    <property type="term" value="F:RNA-directed DNA polymerase activity"/>
    <property type="evidence" value="ECO:0007669"/>
    <property type="project" value="UniProtKB-KW"/>
</dbReference>
<dbReference type="Proteomes" id="UP000233556">
    <property type="component" value="Unassembled WGS sequence"/>
</dbReference>